<dbReference type="Pfam" id="PF12625">
    <property type="entry name" value="Arabinose_bd"/>
    <property type="match status" value="1"/>
</dbReference>
<keyword evidence="1" id="KW-0805">Transcription regulation</keyword>
<dbReference type="PROSITE" id="PS01124">
    <property type="entry name" value="HTH_ARAC_FAMILY_2"/>
    <property type="match status" value="1"/>
</dbReference>
<dbReference type="InterPro" id="IPR032687">
    <property type="entry name" value="AraC-type_N"/>
</dbReference>
<gene>
    <name evidence="5" type="ORF">BKG61_03115</name>
</gene>
<keyword evidence="2" id="KW-0238">DNA-binding</keyword>
<keyword evidence="6" id="KW-1185">Reference proteome</keyword>
<dbReference type="Pfam" id="PF12833">
    <property type="entry name" value="HTH_18"/>
    <property type="match status" value="1"/>
</dbReference>
<dbReference type="EMBL" id="MLHV01000002">
    <property type="protein sequence ID" value="OHU07532.1"/>
    <property type="molecule type" value="Genomic_DNA"/>
</dbReference>
<accession>A0A1S1KH55</accession>
<evidence type="ECO:0000259" key="4">
    <source>
        <dbReference type="PROSITE" id="PS01124"/>
    </source>
</evidence>
<dbReference type="PANTHER" id="PTHR47894">
    <property type="entry name" value="HTH-TYPE TRANSCRIPTIONAL REGULATOR GADX"/>
    <property type="match status" value="1"/>
</dbReference>
<name>A0A1S1KH55_9MYCO</name>
<sequence>MARSGSVAKTSWSADVCHPMHATRVLCEVAVERGVPAAVVLAGTGVTPADLDDPDGVISAHDEILAVRHLQAQLPDEPGLGVDVGGRSALTHMGLFGFAVMSCATLRELFSIGMRYFALTTLQIDLQLFEGTDECVLELNVGHLPNDVQRFFIERDVAGIVATTASFASPVVAQYADRILAEVSIDEEVLRPLLTLMPLPNVTFGRAHSRLHFPRAMLDEQLPQADPYTLDLCIAQCDALMQRNAQRRGITAVVRSKLFRDPGRFPTLPEVSAELGVHPRTLRRRLADEGTAFRALVNEARSALAVDLLCSVGLTVEEVSRRLGYSETSTFCHAFKRWHGMPPSAFSQTRKRSELG</sequence>
<dbReference type="PRINTS" id="PR00032">
    <property type="entry name" value="HTHARAC"/>
</dbReference>
<comment type="caution">
    <text evidence="5">The sequence shown here is derived from an EMBL/GenBank/DDBJ whole genome shotgun (WGS) entry which is preliminary data.</text>
</comment>
<dbReference type="PANTHER" id="PTHR47894:SF1">
    <property type="entry name" value="HTH-TYPE TRANSCRIPTIONAL REGULATOR VQSM"/>
    <property type="match status" value="1"/>
</dbReference>
<accession>A0A1Q9WCE3</accession>
<dbReference type="SUPFAM" id="SSF46689">
    <property type="entry name" value="Homeodomain-like"/>
    <property type="match status" value="1"/>
</dbReference>
<feature type="domain" description="HTH araC/xylS-type" evidence="4">
    <location>
        <begin position="248"/>
        <end position="349"/>
    </location>
</feature>
<dbReference type="Proteomes" id="UP000179636">
    <property type="component" value="Unassembled WGS sequence"/>
</dbReference>
<dbReference type="InterPro" id="IPR020449">
    <property type="entry name" value="Tscrpt_reg_AraC-type_HTH"/>
</dbReference>
<evidence type="ECO:0000256" key="3">
    <source>
        <dbReference type="ARBA" id="ARBA00023163"/>
    </source>
</evidence>
<dbReference type="SMART" id="SM00342">
    <property type="entry name" value="HTH_ARAC"/>
    <property type="match status" value="1"/>
</dbReference>
<evidence type="ECO:0000313" key="6">
    <source>
        <dbReference type="Proteomes" id="UP000179636"/>
    </source>
</evidence>
<evidence type="ECO:0000313" key="5">
    <source>
        <dbReference type="EMBL" id="OHU07532.1"/>
    </source>
</evidence>
<dbReference type="GO" id="GO:0003700">
    <property type="term" value="F:DNA-binding transcription factor activity"/>
    <property type="evidence" value="ECO:0007669"/>
    <property type="project" value="InterPro"/>
</dbReference>
<dbReference type="STRING" id="1908205.BKG60_10830"/>
<dbReference type="InterPro" id="IPR009057">
    <property type="entry name" value="Homeodomain-like_sf"/>
</dbReference>
<dbReference type="Gene3D" id="1.10.10.60">
    <property type="entry name" value="Homeodomain-like"/>
    <property type="match status" value="1"/>
</dbReference>
<dbReference type="GO" id="GO:0000976">
    <property type="term" value="F:transcription cis-regulatory region binding"/>
    <property type="evidence" value="ECO:0007669"/>
    <property type="project" value="TreeGrafter"/>
</dbReference>
<dbReference type="GO" id="GO:0005829">
    <property type="term" value="C:cytosol"/>
    <property type="evidence" value="ECO:0007669"/>
    <property type="project" value="TreeGrafter"/>
</dbReference>
<evidence type="ECO:0000256" key="2">
    <source>
        <dbReference type="ARBA" id="ARBA00023125"/>
    </source>
</evidence>
<reference evidence="5 6" key="1">
    <citation type="submission" date="2016-10" db="EMBL/GenBank/DDBJ databases">
        <title>Evaluation of Human, Animal and Environmental Mycobacterium chelonae Isolates by Core Genome Phylogenomic Analysis, Targeted Gene Comparison, and Anti-microbial Susceptibility Patterns: A Tale of Mistaken Identities.</title>
        <authorList>
            <person name="Fogelson S.B."/>
            <person name="Camus A.C."/>
            <person name="Lorenz W."/>
            <person name="Vasireddy R."/>
            <person name="Vasireddy S."/>
            <person name="Smith T."/>
            <person name="Brown-Elliott B.A."/>
            <person name="Wallace R.J.Jr."/>
            <person name="Hasan N.A."/>
            <person name="Reischl U."/>
            <person name="Sanchez S."/>
        </authorList>
    </citation>
    <scope>NUCLEOTIDE SEQUENCE [LARGE SCALE GENOMIC DNA]</scope>
    <source>
        <strain evidence="5 6">24999</strain>
    </source>
</reference>
<dbReference type="RefSeq" id="WP_070943657.1">
    <property type="nucleotide sequence ID" value="NZ_MLCL01000033.1"/>
</dbReference>
<protein>
    <submittedName>
        <fullName evidence="5">AraC family transcriptional regulator</fullName>
    </submittedName>
</protein>
<dbReference type="InterPro" id="IPR018060">
    <property type="entry name" value="HTH_AraC"/>
</dbReference>
<proteinExistence type="predicted"/>
<keyword evidence="3" id="KW-0804">Transcription</keyword>
<organism evidence="5 6">
    <name type="scientific">Mycobacterium syngnathidarum</name>
    <dbReference type="NCBI Taxonomy" id="1908205"/>
    <lineage>
        <taxon>Bacteria</taxon>
        <taxon>Bacillati</taxon>
        <taxon>Actinomycetota</taxon>
        <taxon>Actinomycetes</taxon>
        <taxon>Mycobacteriales</taxon>
        <taxon>Mycobacteriaceae</taxon>
        <taxon>Mycobacterium</taxon>
    </lineage>
</organism>
<evidence type="ECO:0000256" key="1">
    <source>
        <dbReference type="ARBA" id="ARBA00023015"/>
    </source>
</evidence>
<dbReference type="AlphaFoldDB" id="A0A1S1KH55"/>